<organism evidence="1 2">
    <name type="scientific">Apostasia shenzhenica</name>
    <dbReference type="NCBI Taxonomy" id="1088818"/>
    <lineage>
        <taxon>Eukaryota</taxon>
        <taxon>Viridiplantae</taxon>
        <taxon>Streptophyta</taxon>
        <taxon>Embryophyta</taxon>
        <taxon>Tracheophyta</taxon>
        <taxon>Spermatophyta</taxon>
        <taxon>Magnoliopsida</taxon>
        <taxon>Liliopsida</taxon>
        <taxon>Asparagales</taxon>
        <taxon>Orchidaceae</taxon>
        <taxon>Apostasioideae</taxon>
        <taxon>Apostasia</taxon>
    </lineage>
</organism>
<accession>A0A2H9ZWZ5</accession>
<keyword evidence="1" id="KW-0378">Hydrolase</keyword>
<proteinExistence type="predicted"/>
<keyword evidence="1" id="KW-0347">Helicase</keyword>
<dbReference type="EMBL" id="KZ453086">
    <property type="protein sequence ID" value="PKA47807.1"/>
    <property type="molecule type" value="Genomic_DNA"/>
</dbReference>
<reference evidence="1 2" key="1">
    <citation type="journal article" date="2017" name="Nature">
        <title>The Apostasia genome and the evolution of orchids.</title>
        <authorList>
            <person name="Zhang G.Q."/>
            <person name="Liu K.W."/>
            <person name="Li Z."/>
            <person name="Lohaus R."/>
            <person name="Hsiao Y.Y."/>
            <person name="Niu S.C."/>
            <person name="Wang J.Y."/>
            <person name="Lin Y.C."/>
            <person name="Xu Q."/>
            <person name="Chen L.J."/>
            <person name="Yoshida K."/>
            <person name="Fujiwara S."/>
            <person name="Wang Z.W."/>
            <person name="Zhang Y.Q."/>
            <person name="Mitsuda N."/>
            <person name="Wang M."/>
            <person name="Liu G.H."/>
            <person name="Pecoraro L."/>
            <person name="Huang H.X."/>
            <person name="Xiao X.J."/>
            <person name="Lin M."/>
            <person name="Wu X.Y."/>
            <person name="Wu W.L."/>
            <person name="Chen Y.Y."/>
            <person name="Chang S.B."/>
            <person name="Sakamoto S."/>
            <person name="Ohme-Takagi M."/>
            <person name="Yagi M."/>
            <person name="Zeng S.J."/>
            <person name="Shen C.Y."/>
            <person name="Yeh C.M."/>
            <person name="Luo Y.B."/>
            <person name="Tsai W.C."/>
            <person name="Van de Peer Y."/>
            <person name="Liu Z.J."/>
        </authorList>
    </citation>
    <scope>NUCLEOTIDE SEQUENCE [LARGE SCALE GENOMIC DNA]</scope>
    <source>
        <strain evidence="2">cv. Shenzhen</strain>
        <tissue evidence="1">Stem</tissue>
    </source>
</reference>
<dbReference type="AlphaFoldDB" id="A0A2H9ZWZ5"/>
<name>A0A2H9ZWZ5_9ASPA</name>
<keyword evidence="2" id="KW-1185">Reference proteome</keyword>
<gene>
    <name evidence="1" type="ORF">AXF42_Ash020210</name>
</gene>
<evidence type="ECO:0000313" key="1">
    <source>
        <dbReference type="EMBL" id="PKA47807.1"/>
    </source>
</evidence>
<dbReference type="GO" id="GO:0016787">
    <property type="term" value="F:hydrolase activity"/>
    <property type="evidence" value="ECO:0007669"/>
    <property type="project" value="UniProtKB-KW"/>
</dbReference>
<keyword evidence="1" id="KW-0067">ATP-binding</keyword>
<sequence length="101" mass="12032">MSCRRLVVQGGLSMIYGKGIILTGHSELMYFSLMNQQLPTRASLFQNLWIKFMLRLFLGQFRMHERCAPGMVILIFIFVCSRTRHFTRELFIFFELYLRQS</sequence>
<keyword evidence="1" id="KW-0547">Nucleotide-binding</keyword>
<dbReference type="EC" id="3.6.4.13" evidence="1"/>
<dbReference type="Proteomes" id="UP000236161">
    <property type="component" value="Unassembled WGS sequence"/>
</dbReference>
<protein>
    <submittedName>
        <fullName evidence="1">Pre-mRNA-splicing helicase BRR2</fullName>
        <ecNumber evidence="1">3.6.4.13</ecNumber>
    </submittedName>
</protein>
<dbReference type="GO" id="GO:0003724">
    <property type="term" value="F:RNA helicase activity"/>
    <property type="evidence" value="ECO:0007669"/>
    <property type="project" value="UniProtKB-EC"/>
</dbReference>
<evidence type="ECO:0000313" key="2">
    <source>
        <dbReference type="Proteomes" id="UP000236161"/>
    </source>
</evidence>